<dbReference type="PANTHER" id="PTHR42953">
    <property type="entry name" value="HIGH-AFFINITY ZINC UPTAKE SYSTEM PROTEIN ZNUA-RELATED"/>
    <property type="match status" value="1"/>
</dbReference>
<dbReference type="Gene3D" id="3.40.50.1980">
    <property type="entry name" value="Nitrogenase molybdenum iron protein domain"/>
    <property type="match status" value="2"/>
</dbReference>
<dbReference type="InterPro" id="IPR006127">
    <property type="entry name" value="ZnuA-like"/>
</dbReference>
<evidence type="ECO:0000256" key="5">
    <source>
        <dbReference type="RuleBase" id="RU003512"/>
    </source>
</evidence>
<proteinExistence type="inferred from homology"/>
<dbReference type="PRINTS" id="PR00691">
    <property type="entry name" value="ADHESINB"/>
</dbReference>
<evidence type="ECO:0000256" key="6">
    <source>
        <dbReference type="SAM" id="SignalP"/>
    </source>
</evidence>
<name>A0A1B0ZFR2_9MICO</name>
<comment type="subcellular location">
    <subcellularLocation>
        <location evidence="1">Cell envelope</location>
    </subcellularLocation>
</comment>
<dbReference type="InterPro" id="IPR006129">
    <property type="entry name" value="AdhesinB"/>
</dbReference>
<dbReference type="KEGG" id="dva:DAD186_02270"/>
<evidence type="ECO:0000256" key="3">
    <source>
        <dbReference type="ARBA" id="ARBA00022723"/>
    </source>
</evidence>
<dbReference type="GO" id="GO:0007155">
    <property type="term" value="P:cell adhesion"/>
    <property type="evidence" value="ECO:0007669"/>
    <property type="project" value="InterPro"/>
</dbReference>
<dbReference type="GO" id="GO:0046872">
    <property type="term" value="F:metal ion binding"/>
    <property type="evidence" value="ECO:0007669"/>
    <property type="project" value="UniProtKB-KW"/>
</dbReference>
<dbReference type="PANTHER" id="PTHR42953:SF1">
    <property type="entry name" value="METAL-BINDING PROTEIN HI_0362-RELATED"/>
    <property type="match status" value="1"/>
</dbReference>
<dbReference type="EMBL" id="CP012117">
    <property type="protein sequence ID" value="ANP26786.1"/>
    <property type="molecule type" value="Genomic_DNA"/>
</dbReference>
<feature type="signal peptide" evidence="6">
    <location>
        <begin position="1"/>
        <end position="20"/>
    </location>
</feature>
<evidence type="ECO:0000313" key="7">
    <source>
        <dbReference type="EMBL" id="ANP26786.1"/>
    </source>
</evidence>
<keyword evidence="3" id="KW-0479">Metal-binding</keyword>
<accession>A0A1B0ZFR2</accession>
<dbReference type="STRING" id="1630135.DAD186_02270"/>
<evidence type="ECO:0000256" key="1">
    <source>
        <dbReference type="ARBA" id="ARBA00004196"/>
    </source>
</evidence>
<gene>
    <name evidence="7" type="ORF">DAD186_02270</name>
</gene>
<dbReference type="PROSITE" id="PS51257">
    <property type="entry name" value="PROKAR_LIPOPROTEIN"/>
    <property type="match status" value="1"/>
</dbReference>
<reference evidence="7 8" key="1">
    <citation type="submission" date="2015-06" db="EMBL/GenBank/DDBJ databases">
        <title>Investigation of pathophysiology for high-risk pregnancy and development of treatment modality based on it.</title>
        <authorList>
            <person name="Kim B.-C."/>
            <person name="Lim S."/>
        </authorList>
    </citation>
    <scope>NUCLEOTIDE SEQUENCE [LARGE SCALE GENOMIC DNA]</scope>
    <source>
        <strain evidence="7 8">AD1-86</strain>
    </source>
</reference>
<dbReference type="RefSeq" id="WP_157457060.1">
    <property type="nucleotide sequence ID" value="NZ_CP012117.1"/>
</dbReference>
<dbReference type="GO" id="GO:0030313">
    <property type="term" value="C:cell envelope"/>
    <property type="evidence" value="ECO:0007669"/>
    <property type="project" value="UniProtKB-SubCell"/>
</dbReference>
<keyword evidence="4 6" id="KW-0732">Signal</keyword>
<comment type="similarity">
    <text evidence="5">Belongs to the bacterial solute-binding protein 9 family.</text>
</comment>
<evidence type="ECO:0000313" key="8">
    <source>
        <dbReference type="Proteomes" id="UP000092596"/>
    </source>
</evidence>
<protein>
    <recommendedName>
        <fullName evidence="9">Zinc ABC transporter substrate-binding protein</fullName>
    </recommendedName>
</protein>
<dbReference type="SUPFAM" id="SSF53807">
    <property type="entry name" value="Helical backbone' metal receptor"/>
    <property type="match status" value="1"/>
</dbReference>
<dbReference type="PRINTS" id="PR00690">
    <property type="entry name" value="ADHESNFAMILY"/>
</dbReference>
<sequence>MNLRKSARAAVVAFAAMALALTGCSGQTASQDDGKKLSVYATTGYLADAVANIAPDAEITTMVGPGGDPHTYQPSTQDIEKMRSADLVFWNGLNLEAHMTSQLESFGDRQLAVGSKIPEKLLLPWPEKDDKGRPLHDPHIWNSPEAWLIAVDSVADKIAEADPKNEKTYRANAEKYKEKIRAAVSEADAKLAKIDAPRILVTGHDAFNYFGKHFDLEVHATDFISTEAKRSAKEIDELATLIASKKVPTIFLDNQANPQAIKSLQEAVHAKGWDVKISDAELYADSLGAEPGVDTYLGAFTHNVDAVAEALAK</sequence>
<dbReference type="AlphaFoldDB" id="A0A1B0ZFR2"/>
<evidence type="ECO:0000256" key="2">
    <source>
        <dbReference type="ARBA" id="ARBA00022448"/>
    </source>
</evidence>
<evidence type="ECO:0000256" key="4">
    <source>
        <dbReference type="ARBA" id="ARBA00022729"/>
    </source>
</evidence>
<dbReference type="Pfam" id="PF01297">
    <property type="entry name" value="ZnuA"/>
    <property type="match status" value="1"/>
</dbReference>
<organism evidence="7 8">
    <name type="scientific">Dermabacter vaginalis</name>
    <dbReference type="NCBI Taxonomy" id="1630135"/>
    <lineage>
        <taxon>Bacteria</taxon>
        <taxon>Bacillati</taxon>
        <taxon>Actinomycetota</taxon>
        <taxon>Actinomycetes</taxon>
        <taxon>Micrococcales</taxon>
        <taxon>Dermabacteraceae</taxon>
        <taxon>Dermabacter</taxon>
    </lineage>
</organism>
<dbReference type="GO" id="GO:0030001">
    <property type="term" value="P:metal ion transport"/>
    <property type="evidence" value="ECO:0007669"/>
    <property type="project" value="InterPro"/>
</dbReference>
<evidence type="ECO:0008006" key="9">
    <source>
        <dbReference type="Google" id="ProtNLM"/>
    </source>
</evidence>
<dbReference type="InterPro" id="IPR050492">
    <property type="entry name" value="Bact_metal-bind_prot9"/>
</dbReference>
<dbReference type="PATRIC" id="fig|1630135.4.peg.229"/>
<dbReference type="InterPro" id="IPR006128">
    <property type="entry name" value="Lipoprotein_PsaA-like"/>
</dbReference>
<feature type="chain" id="PRO_5039362404" description="Zinc ABC transporter substrate-binding protein" evidence="6">
    <location>
        <begin position="21"/>
        <end position="313"/>
    </location>
</feature>
<dbReference type="Proteomes" id="UP000092596">
    <property type="component" value="Chromosome"/>
</dbReference>
<keyword evidence="2 5" id="KW-0813">Transport</keyword>